<dbReference type="RefSeq" id="WP_172505151.1">
    <property type="nucleotide sequence ID" value="NZ_JAFMUG010000006.1"/>
</dbReference>
<evidence type="ECO:0000313" key="3">
    <source>
        <dbReference type="EMBL" id="SOU88453.1"/>
    </source>
</evidence>
<dbReference type="InterPro" id="IPR011962">
    <property type="entry name" value="dCTP_deaminase"/>
</dbReference>
<keyword evidence="2" id="KW-0546">Nucleotide metabolism</keyword>
<dbReference type="EMBL" id="OENE01000013">
    <property type="protein sequence ID" value="SOU88453.1"/>
    <property type="molecule type" value="Genomic_DNA"/>
</dbReference>
<dbReference type="Proteomes" id="UP000490060">
    <property type="component" value="Unassembled WGS sequence"/>
</dbReference>
<protein>
    <submittedName>
        <fullName evidence="3">Deoxycytidine triphosphate deaminase family protein</fullName>
    </submittedName>
</protein>
<reference evidence="3 4" key="1">
    <citation type="submission" date="2017-11" db="EMBL/GenBank/DDBJ databases">
        <authorList>
            <person name="Duchaud E."/>
        </authorList>
    </citation>
    <scope>NUCLEOTIDE SEQUENCE [LARGE SCALE GENOMIC DNA]</scope>
    <source>
        <strain evidence="3 4">TNO010</strain>
    </source>
</reference>
<accession>A0A2I2M7C3</accession>
<dbReference type="SUPFAM" id="SSF51283">
    <property type="entry name" value="dUTPase-like"/>
    <property type="match status" value="1"/>
</dbReference>
<dbReference type="InterPro" id="IPR036157">
    <property type="entry name" value="dUTPase-like_sf"/>
</dbReference>
<proteinExistence type="predicted"/>
<dbReference type="GO" id="GO:0008829">
    <property type="term" value="F:dCTP deaminase activity"/>
    <property type="evidence" value="ECO:0007669"/>
    <property type="project" value="InterPro"/>
</dbReference>
<dbReference type="InterPro" id="IPR033704">
    <property type="entry name" value="dUTPase_trimeric"/>
</dbReference>
<keyword evidence="1" id="KW-0378">Hydrolase</keyword>
<evidence type="ECO:0000313" key="4">
    <source>
        <dbReference type="Proteomes" id="UP000490060"/>
    </source>
</evidence>
<organism evidence="3 4">
    <name type="scientific">Tenacibaculum finnmarkense genomovar ulcerans</name>
    <dbReference type="NCBI Taxonomy" id="2781388"/>
    <lineage>
        <taxon>Bacteria</taxon>
        <taxon>Pseudomonadati</taxon>
        <taxon>Bacteroidota</taxon>
        <taxon>Flavobacteriia</taxon>
        <taxon>Flavobacteriales</taxon>
        <taxon>Flavobacteriaceae</taxon>
        <taxon>Tenacibaculum</taxon>
        <taxon>Tenacibaculum finnmarkense</taxon>
    </lineage>
</organism>
<dbReference type="CDD" id="cd07557">
    <property type="entry name" value="trimeric_dUTPase"/>
    <property type="match status" value="1"/>
</dbReference>
<dbReference type="Pfam" id="PF22769">
    <property type="entry name" value="DCD"/>
    <property type="match status" value="1"/>
</dbReference>
<dbReference type="AlphaFoldDB" id="A0A2I2M7C3"/>
<sequence length="262" mass="29353">MAFLGNDSLSQILPNLIDPFDVTRLKSAHYELSIGEEAFVTGDNSDSKTILAENESITIEPGQFALLLTEEKVTIPNDKIAFISIKAGQKFKGLVNISGFHVDPGFKGKLLFSVYNAGPSKILLERGQKCFLIWYSELIGNASYNGVHNNQEKIPIKHIENLTGDLASPNVLLTRITEINSQITRHWFAIGLILVACIGISTKFYWQKTQYEDGFNDGYNKKQIEEKVTNKVDLIINKKMDSIIGAKFDKINIIRDTITIQK</sequence>
<gene>
    <name evidence="3" type="ORF">TNO010_200044</name>
</gene>
<dbReference type="GO" id="GO:0006229">
    <property type="term" value="P:dUTP biosynthetic process"/>
    <property type="evidence" value="ECO:0007669"/>
    <property type="project" value="InterPro"/>
</dbReference>
<evidence type="ECO:0000256" key="2">
    <source>
        <dbReference type="ARBA" id="ARBA00023080"/>
    </source>
</evidence>
<dbReference type="Gene3D" id="2.70.40.10">
    <property type="match status" value="1"/>
</dbReference>
<evidence type="ECO:0000256" key="1">
    <source>
        <dbReference type="ARBA" id="ARBA00022801"/>
    </source>
</evidence>
<name>A0A2I2M7C3_9FLAO</name>